<dbReference type="CDD" id="cd09992">
    <property type="entry name" value="HDAC_classII"/>
    <property type="match status" value="1"/>
</dbReference>
<name>A0AAD7UC22_9STRA</name>
<dbReference type="InterPro" id="IPR023696">
    <property type="entry name" value="Ureohydrolase_dom_sf"/>
</dbReference>
<dbReference type="AlphaFoldDB" id="A0AAD7UC22"/>
<dbReference type="GO" id="GO:0040029">
    <property type="term" value="P:epigenetic regulation of gene expression"/>
    <property type="evidence" value="ECO:0007669"/>
    <property type="project" value="TreeGrafter"/>
</dbReference>
<evidence type="ECO:0008006" key="5">
    <source>
        <dbReference type="Google" id="ProtNLM"/>
    </source>
</evidence>
<feature type="domain" description="N-acetyltransferase" evidence="1">
    <location>
        <begin position="546"/>
        <end position="610"/>
    </location>
</feature>
<dbReference type="PRINTS" id="PR01270">
    <property type="entry name" value="HDASUPER"/>
</dbReference>
<dbReference type="InterPro" id="IPR016181">
    <property type="entry name" value="Acyl_CoA_acyltransferase"/>
</dbReference>
<dbReference type="PANTHER" id="PTHR10625:SF10">
    <property type="entry name" value="HISTONE DEACETYLASE HDAC1"/>
    <property type="match status" value="1"/>
</dbReference>
<comment type="caution">
    <text evidence="3">The sequence shown here is derived from an EMBL/GenBank/DDBJ whole genome shotgun (WGS) entry which is preliminary data.</text>
</comment>
<dbReference type="PANTHER" id="PTHR10625">
    <property type="entry name" value="HISTONE DEACETYLASE HDAC1-RELATED"/>
    <property type="match status" value="1"/>
</dbReference>
<dbReference type="InterPro" id="IPR000286">
    <property type="entry name" value="HDACs"/>
</dbReference>
<sequence>MGSALQPPTVHFAAEHGKHRNGPEHPESPARLDTVCVPAVKALGGGVRWEDVGRRADAQAAVLRVHDAAHVDRVRRAPAWGLLELGPDTFVRRGSLEALLAAQSTWLDAVDAALSGRTSSSWALSRPPGHHAGRASADGFCVFNFVAGAAAYALDVRNLSSVAIVDWDVHHGNGVAAYVDEEPRASYASVHQAPLWPGTGDDPADRGPLENRFSAPVGRGANRDAYVAAWRTCLEFAAASRPELVLVSAGFDALRSDPLAQCSLSPADFRDLSAMVGETFNNDDQNVPVVFGLEGGYSPEMGEALARSLEPWVFASPPPLSHEQSRAEIALCRADELPERGTARRIGDACVCVDATGTPSVVCDRLPPFGLETLDFGDFDPHVRVFADRCTGTKFYAETGDVRGAWCSSKKRWWLRFLRPEKEPLVVARCRIRGDHLLVDELDLDRVKAASRRLQARDRPAFLLAGVPSRAYIDTLARTAPLEIRTVAANGEVRSSCYARDDPGVELGSYLVRTPKPGDPPTPATDALIADLLHAGDFAAINKSPADASAKVAAGVAVFVEPAARGRKIGDLLFKQAMRACRLLGFNYMLFIERDSGSGRLVKWYEAMGFVKVPPDALPGLDRAMIGELPDPVLGAAFYDSHQTQKDDVRVLPFS</sequence>
<dbReference type="Pfam" id="PF00850">
    <property type="entry name" value="Hist_deacetyl"/>
    <property type="match status" value="1"/>
</dbReference>
<keyword evidence="4" id="KW-1185">Reference proteome</keyword>
<dbReference type="InterPro" id="IPR023801">
    <property type="entry name" value="His_deacetylse_dom"/>
</dbReference>
<evidence type="ECO:0000259" key="2">
    <source>
        <dbReference type="Pfam" id="PF00850"/>
    </source>
</evidence>
<organism evidence="3 4">
    <name type="scientific">Chrysophaeum taylorii</name>
    <dbReference type="NCBI Taxonomy" id="2483200"/>
    <lineage>
        <taxon>Eukaryota</taxon>
        <taxon>Sar</taxon>
        <taxon>Stramenopiles</taxon>
        <taxon>Ochrophyta</taxon>
        <taxon>Pelagophyceae</taxon>
        <taxon>Pelagomonadales</taxon>
        <taxon>Pelagomonadaceae</taxon>
        <taxon>Chrysophaeum</taxon>
    </lineage>
</organism>
<evidence type="ECO:0000259" key="1">
    <source>
        <dbReference type="Pfam" id="PF00583"/>
    </source>
</evidence>
<dbReference type="Gene3D" id="3.40.800.20">
    <property type="entry name" value="Histone deacetylase domain"/>
    <property type="match status" value="1"/>
</dbReference>
<dbReference type="Pfam" id="PF00583">
    <property type="entry name" value="Acetyltransf_1"/>
    <property type="match status" value="1"/>
</dbReference>
<evidence type="ECO:0000313" key="3">
    <source>
        <dbReference type="EMBL" id="KAJ8602000.1"/>
    </source>
</evidence>
<reference evidence="3" key="1">
    <citation type="submission" date="2023-01" db="EMBL/GenBank/DDBJ databases">
        <title>Metagenome sequencing of chrysophaentin producing Chrysophaeum taylorii.</title>
        <authorList>
            <person name="Davison J."/>
            <person name="Bewley C."/>
        </authorList>
    </citation>
    <scope>NUCLEOTIDE SEQUENCE</scope>
    <source>
        <strain evidence="3">NIES-1699</strain>
    </source>
</reference>
<dbReference type="GO" id="GO:0016747">
    <property type="term" value="F:acyltransferase activity, transferring groups other than amino-acyl groups"/>
    <property type="evidence" value="ECO:0007669"/>
    <property type="project" value="InterPro"/>
</dbReference>
<protein>
    <recommendedName>
        <fullName evidence="5">Histone deacetylase</fullName>
    </recommendedName>
</protein>
<dbReference type="SUPFAM" id="SSF55729">
    <property type="entry name" value="Acyl-CoA N-acyltransferases (Nat)"/>
    <property type="match status" value="1"/>
</dbReference>
<dbReference type="SUPFAM" id="SSF52768">
    <property type="entry name" value="Arginase/deacetylase"/>
    <property type="match status" value="1"/>
</dbReference>
<evidence type="ECO:0000313" key="4">
    <source>
        <dbReference type="Proteomes" id="UP001230188"/>
    </source>
</evidence>
<proteinExistence type="predicted"/>
<dbReference type="EMBL" id="JAQMWT010000391">
    <property type="protein sequence ID" value="KAJ8602000.1"/>
    <property type="molecule type" value="Genomic_DNA"/>
</dbReference>
<dbReference type="Proteomes" id="UP001230188">
    <property type="component" value="Unassembled WGS sequence"/>
</dbReference>
<dbReference type="InterPro" id="IPR000182">
    <property type="entry name" value="GNAT_dom"/>
</dbReference>
<dbReference type="GO" id="GO:0004407">
    <property type="term" value="F:histone deacetylase activity"/>
    <property type="evidence" value="ECO:0007669"/>
    <property type="project" value="TreeGrafter"/>
</dbReference>
<accession>A0AAD7UC22</accession>
<feature type="domain" description="Histone deacetylase" evidence="2">
    <location>
        <begin position="25"/>
        <end position="303"/>
    </location>
</feature>
<dbReference type="Gene3D" id="3.40.630.30">
    <property type="match status" value="1"/>
</dbReference>
<gene>
    <name evidence="3" type="ORF">CTAYLR_002750</name>
</gene>
<dbReference type="InterPro" id="IPR037138">
    <property type="entry name" value="His_deacetylse_dom_sf"/>
</dbReference>